<feature type="chain" id="PRO_5014177223" description="Mid2 domain-containing protein" evidence="2">
    <location>
        <begin position="22"/>
        <end position="243"/>
    </location>
</feature>
<proteinExistence type="predicted"/>
<evidence type="ECO:0000313" key="3">
    <source>
        <dbReference type="EMBL" id="ATY59836.1"/>
    </source>
</evidence>
<dbReference type="OrthoDB" id="4869969at2759"/>
<sequence length="243" mass="25390">MPPFAWQTTLLALVLATTARAACYKPDGTEDNEMKPCDPTAKISTCCRPTDFCLSNGLCLGGGGNNGFSQQGCTAQKWDFPCQSYCSDNIARFSDGFHYLSQCSGFDSTASNLFCCGGDYSCCNRTDTFVRGIKKFTAMSRAGAGPTSSAAGGTVTVTVTPTATPPGEGGNNTKTDNSKIVAVGAGVGASLGIALLAAIGALVWQIRKQKKYMAVNAAAPQQHVYSGQPKFEPPQQHPAELAT</sequence>
<evidence type="ECO:0000256" key="1">
    <source>
        <dbReference type="SAM" id="Phobius"/>
    </source>
</evidence>
<feature type="signal peptide" evidence="2">
    <location>
        <begin position="1"/>
        <end position="21"/>
    </location>
</feature>
<dbReference type="Proteomes" id="UP000323067">
    <property type="component" value="Chromosome vi"/>
</dbReference>
<protein>
    <recommendedName>
        <fullName evidence="5">Mid2 domain-containing protein</fullName>
    </recommendedName>
</protein>
<accession>A0A2H4S9P9</accession>
<evidence type="ECO:0000313" key="4">
    <source>
        <dbReference type="Proteomes" id="UP000323067"/>
    </source>
</evidence>
<dbReference type="VEuPathDB" id="FungiDB:CCM_01964"/>
<keyword evidence="1" id="KW-1133">Transmembrane helix</keyword>
<dbReference type="AlphaFoldDB" id="A0A2H4S9P9"/>
<dbReference type="VEuPathDB" id="FungiDB:A9K55_006925"/>
<evidence type="ECO:0008006" key="5">
    <source>
        <dbReference type="Google" id="ProtNLM"/>
    </source>
</evidence>
<gene>
    <name evidence="3" type="ORF">A9K55_006925</name>
</gene>
<reference evidence="3 4" key="1">
    <citation type="journal article" date="2017" name="BMC Genomics">
        <title>Chromosome level assembly and secondary metabolite potential of the parasitic fungus Cordyceps militaris.</title>
        <authorList>
            <person name="Kramer G.J."/>
            <person name="Nodwell J.R."/>
        </authorList>
    </citation>
    <scope>NUCLEOTIDE SEQUENCE [LARGE SCALE GENOMIC DNA]</scope>
    <source>
        <strain evidence="3 4">ATCC 34164</strain>
    </source>
</reference>
<dbReference type="EMBL" id="CP023323">
    <property type="protein sequence ID" value="ATY59836.1"/>
    <property type="molecule type" value="Genomic_DNA"/>
</dbReference>
<keyword evidence="2" id="KW-0732">Signal</keyword>
<organism evidence="3 4">
    <name type="scientific">Cordyceps militaris</name>
    <name type="common">Caterpillar fungus</name>
    <name type="synonym">Clavaria militaris</name>
    <dbReference type="NCBI Taxonomy" id="73501"/>
    <lineage>
        <taxon>Eukaryota</taxon>
        <taxon>Fungi</taxon>
        <taxon>Dikarya</taxon>
        <taxon>Ascomycota</taxon>
        <taxon>Pezizomycotina</taxon>
        <taxon>Sordariomycetes</taxon>
        <taxon>Hypocreomycetidae</taxon>
        <taxon>Hypocreales</taxon>
        <taxon>Cordycipitaceae</taxon>
        <taxon>Cordyceps</taxon>
    </lineage>
</organism>
<name>A0A2H4S9P9_CORMI</name>
<evidence type="ECO:0000256" key="2">
    <source>
        <dbReference type="SAM" id="SignalP"/>
    </source>
</evidence>
<feature type="transmembrane region" description="Helical" evidence="1">
    <location>
        <begin position="180"/>
        <end position="204"/>
    </location>
</feature>
<keyword evidence="1" id="KW-0812">Transmembrane</keyword>
<keyword evidence="1" id="KW-0472">Membrane</keyword>